<keyword evidence="1" id="KW-1185">Reference proteome</keyword>
<dbReference type="Proteomes" id="UP000095287">
    <property type="component" value="Unplaced"/>
</dbReference>
<protein>
    <submittedName>
        <fullName evidence="2">F-box domain-containing protein</fullName>
    </submittedName>
</protein>
<dbReference type="WBParaSite" id="L893_g4907.t1">
    <property type="protein sequence ID" value="L893_g4907.t1"/>
    <property type="gene ID" value="L893_g4907"/>
</dbReference>
<sequence>MRCYVTICIHICMINSFLILQMDFVPATFVDALCTTLDKEDLKKLQQLRGLWASTVTKYYSKRRRFTVDIKVNDDGTQVGIGFLEDPDDLDAPPLQISYVPCASLTKYDRVRVIVIVNGEMGNLPDEMPLHTFRTKMLPLLTSLSSNYSFDFSDLDGCHKELTESLFSSLRGRVLLCITEYTGEHCIEFIKKRVCAAEIRDMKLCGRWKWPENTNSILKKFIRSSNFDSLDISDTNLTIDVDMVTRFARLVKRYKVTSYAFLQGTPSFTREKIDFLYQRFQIATKDDSKIVWNDLGPAYLIAWFASGGFKLYQDFTSPIR</sequence>
<reference evidence="2" key="1">
    <citation type="submission" date="2016-11" db="UniProtKB">
        <authorList>
            <consortium name="WormBaseParasite"/>
        </authorList>
    </citation>
    <scope>IDENTIFICATION</scope>
</reference>
<organism evidence="1 2">
    <name type="scientific">Steinernema glaseri</name>
    <dbReference type="NCBI Taxonomy" id="37863"/>
    <lineage>
        <taxon>Eukaryota</taxon>
        <taxon>Metazoa</taxon>
        <taxon>Ecdysozoa</taxon>
        <taxon>Nematoda</taxon>
        <taxon>Chromadorea</taxon>
        <taxon>Rhabditida</taxon>
        <taxon>Tylenchina</taxon>
        <taxon>Panagrolaimomorpha</taxon>
        <taxon>Strongyloidoidea</taxon>
        <taxon>Steinernematidae</taxon>
        <taxon>Steinernema</taxon>
    </lineage>
</organism>
<evidence type="ECO:0000313" key="1">
    <source>
        <dbReference type="Proteomes" id="UP000095287"/>
    </source>
</evidence>
<accession>A0A1I8AEH6</accession>
<proteinExistence type="predicted"/>
<evidence type="ECO:0000313" key="2">
    <source>
        <dbReference type="WBParaSite" id="L893_g4907.t1"/>
    </source>
</evidence>
<dbReference type="AlphaFoldDB" id="A0A1I8AEH6"/>
<name>A0A1I8AEH6_9BILA</name>